<dbReference type="GO" id="GO:0015920">
    <property type="term" value="P:lipopolysaccharide transport"/>
    <property type="evidence" value="ECO:0007669"/>
    <property type="project" value="InterPro"/>
</dbReference>
<dbReference type="NCBIfam" id="NF002997">
    <property type="entry name" value="PRK03761.1"/>
    <property type="match status" value="1"/>
</dbReference>
<name>A0A451D4V5_9GAMM</name>
<keyword evidence="1 4" id="KW-0732">Signal</keyword>
<dbReference type="Gene3D" id="2.60.450.10">
    <property type="entry name" value="Lipopolysaccharide (LPS) transport protein A like domain"/>
    <property type="match status" value="1"/>
</dbReference>
<evidence type="ECO:0000313" key="8">
    <source>
        <dbReference type="Proteomes" id="UP000294338"/>
    </source>
</evidence>
<dbReference type="InterPro" id="IPR005653">
    <property type="entry name" value="OstA-like_N"/>
</dbReference>
<organism evidence="7 8">
    <name type="scientific">Candidatus Erwinia haradaeae</name>
    <dbReference type="NCBI Taxonomy" id="1922217"/>
    <lineage>
        <taxon>Bacteria</taxon>
        <taxon>Pseudomonadati</taxon>
        <taxon>Pseudomonadota</taxon>
        <taxon>Gammaproteobacteria</taxon>
        <taxon>Enterobacterales</taxon>
        <taxon>Erwiniaceae</taxon>
        <taxon>Erwinia</taxon>
    </lineage>
</organism>
<dbReference type="InterPro" id="IPR007543">
    <property type="entry name" value="LptD_C"/>
</dbReference>
<dbReference type="GO" id="GO:0043165">
    <property type="term" value="P:Gram-negative-bacterium-type cell outer membrane assembly"/>
    <property type="evidence" value="ECO:0007669"/>
    <property type="project" value="UniProtKB-UniRule"/>
</dbReference>
<dbReference type="Proteomes" id="UP000294338">
    <property type="component" value="Chromosome 1"/>
</dbReference>
<comment type="subunit">
    <text evidence="4">Component of the lipopolysaccharide transport and assembly complex. Interacts with LptE and LptA.</text>
</comment>
<evidence type="ECO:0000256" key="3">
    <source>
        <dbReference type="ARBA" id="ARBA00023237"/>
    </source>
</evidence>
<dbReference type="RefSeq" id="WP_197095328.1">
    <property type="nucleotide sequence ID" value="NZ_LR217705.1"/>
</dbReference>
<dbReference type="PANTHER" id="PTHR30189">
    <property type="entry name" value="LPS-ASSEMBLY PROTEIN"/>
    <property type="match status" value="1"/>
</dbReference>
<feature type="domain" description="LptD C-terminal" evidence="6">
    <location>
        <begin position="309"/>
        <end position="695"/>
    </location>
</feature>
<dbReference type="InterPro" id="IPR050218">
    <property type="entry name" value="LptD"/>
</dbReference>
<evidence type="ECO:0000256" key="1">
    <source>
        <dbReference type="ARBA" id="ARBA00022729"/>
    </source>
</evidence>
<comment type="caution">
    <text evidence="4">Lacks conserved residue(s) required for the propagation of feature annotation.</text>
</comment>
<accession>A0A451D4V5</accession>
<comment type="subcellular location">
    <subcellularLocation>
        <location evidence="4">Cell outer membrane</location>
    </subcellularLocation>
</comment>
<comment type="similarity">
    <text evidence="4">Belongs to the LptD family.</text>
</comment>
<dbReference type="GO" id="GO:0009279">
    <property type="term" value="C:cell outer membrane"/>
    <property type="evidence" value="ECO:0007669"/>
    <property type="project" value="UniProtKB-SubCell"/>
</dbReference>
<feature type="domain" description="Organic solvent tolerance-like N-terminal" evidence="5">
    <location>
        <begin position="55"/>
        <end position="195"/>
    </location>
</feature>
<protein>
    <recommendedName>
        <fullName evidence="4">LPS-assembly protein LptD</fullName>
    </recommendedName>
</protein>
<reference evidence="7 8" key="1">
    <citation type="submission" date="2019-02" db="EMBL/GenBank/DDBJ databases">
        <authorList>
            <person name="Manzano-Marin A."/>
            <person name="Manzano-Marin A."/>
        </authorList>
    </citation>
    <scope>NUCLEOTIDE SEQUENCE [LARGE SCALE GENOMIC DNA]</scope>
    <source>
        <strain evidence="7 8">ErCisplendens/pseudotsugae</strain>
    </source>
</reference>
<keyword evidence="3 4" id="KW-0998">Cell outer membrane</keyword>
<dbReference type="GO" id="GO:1990351">
    <property type="term" value="C:transporter complex"/>
    <property type="evidence" value="ECO:0007669"/>
    <property type="project" value="TreeGrafter"/>
</dbReference>
<dbReference type="InterPro" id="IPR020889">
    <property type="entry name" value="LipoPS_assembly_LptD"/>
</dbReference>
<evidence type="ECO:0000259" key="6">
    <source>
        <dbReference type="Pfam" id="PF04453"/>
    </source>
</evidence>
<evidence type="ECO:0000259" key="5">
    <source>
        <dbReference type="Pfam" id="PF03968"/>
    </source>
</evidence>
<evidence type="ECO:0000256" key="4">
    <source>
        <dbReference type="HAMAP-Rule" id="MF_01411"/>
    </source>
</evidence>
<evidence type="ECO:0000256" key="2">
    <source>
        <dbReference type="ARBA" id="ARBA00023136"/>
    </source>
</evidence>
<dbReference type="Pfam" id="PF03968">
    <property type="entry name" value="LptD_N"/>
    <property type="match status" value="1"/>
</dbReference>
<dbReference type="EMBL" id="LR217705">
    <property type="protein sequence ID" value="VFP80723.1"/>
    <property type="molecule type" value="Genomic_DNA"/>
</dbReference>
<dbReference type="AlphaFoldDB" id="A0A451D4V5"/>
<sequence length="780" mass="90852" precursor="true">MNIRLFVLLIALLALVFASKKTLANNLITEPIIKDYQDDHLFIQKKRIDQLPVVIHSDTAQGTYPDEVIFSGHVDIQQGRRHIKSEKVQVNRSVSKGTESPIHTVLALGKVCYYDNKIMLKGSRAWSNLNTKDTNIWAGNYQMIGRQGRGIADQIQLRNSHRYTILKNGTFTSCPIGQDSWHIAGSKIIYDHDEQLAEVWGARFKLGSIPIFYSPYFQIPVGNKSRSGFLTPRAYYNKNGGFQYSLPYYWKIAPGADATLIAHYISRRGVQWKNEFRYLIGGSGTIEFDYLNHDLVYQKEHITSGRSFNRWLFHWQNSSVYLENWRFKADYTKVSDPYYFSDLDSIYGMTSDDYMTQKLSFGYTEHNWNTMVSIKKFQSLSVKDQQNTYSAEPQFDLNYYYRHFYPLYGHLYAQISRFVNVNSHMPSAMRFHLEPDIKWSRVNEWNAIHVSAKLFATHYEQYNVQYYNFKKQHAVKLQNSVNRILPQLKIDGSMRFERNMNWFTGYRQMIEPRAQYLYIPYCDQSSIQAYDSTLLRRDYDGLFRESTHSGLDRITSANQIATGFIMHIINPNLLERFNFSVGQIYSFNAVHGHQDFLRNQARGSVVLASDSYWKITDNLAMRGGVQYDVHVDNISQGNTILEWCHDSRHVLQCSYRYTNAKYMKNILAHYSNQDRYDKGISQVGVIASWPIMNTWSLIGAFYYDLKTGSIADQLVGMQYTSCCYALRLGYERKINGLEQNQSQYDNKISFHIELRGMNSDHELDSSQMLSQGILPYQKII</sequence>
<dbReference type="PANTHER" id="PTHR30189:SF1">
    <property type="entry name" value="LPS-ASSEMBLY PROTEIN LPTD"/>
    <property type="match status" value="1"/>
</dbReference>
<keyword evidence="2 4" id="KW-0472">Membrane</keyword>
<comment type="function">
    <text evidence="4">Together with LptE, is involved in the assembly of lipopolysaccharide (LPS) at the surface of the outer membrane.</text>
</comment>
<proteinExistence type="inferred from homology"/>
<dbReference type="HAMAP" id="MF_01411">
    <property type="entry name" value="LPS_assembly_LptD"/>
    <property type="match status" value="1"/>
</dbReference>
<gene>
    <name evidence="4 7" type="primary">lptD</name>
    <name evidence="7" type="ORF">ERCISPPS3390_609</name>
</gene>
<evidence type="ECO:0000313" key="7">
    <source>
        <dbReference type="EMBL" id="VFP80723.1"/>
    </source>
</evidence>
<dbReference type="Pfam" id="PF04453">
    <property type="entry name" value="LptD"/>
    <property type="match status" value="1"/>
</dbReference>